<proteinExistence type="predicted"/>
<evidence type="ECO:0000313" key="2">
    <source>
        <dbReference type="Proteomes" id="UP000821865"/>
    </source>
</evidence>
<sequence length="163" mass="18289">MDGSLIAIITPKGERKAAFTCQKGYYAENCMFICDEDMRILTVYPMRPGSDHDSFVWRTTWLRRLFQAGRIANPGEYLIGDSGYPLEPWILTPVPGHPPTQSAEGKYNTAHAVMRSVGERCIRLFKSRFSLSAAVPHAPLRARTCGQHCRCICCVSQYSAVWG</sequence>
<comment type="caution">
    <text evidence="1">The sequence shown here is derived from an EMBL/GenBank/DDBJ whole genome shotgun (WGS) entry which is preliminary data.</text>
</comment>
<gene>
    <name evidence="1" type="ORF">HPB49_005219</name>
</gene>
<reference evidence="1" key="1">
    <citation type="submission" date="2020-05" db="EMBL/GenBank/DDBJ databases">
        <title>Large-scale comparative analyses of tick genomes elucidate their genetic diversity and vector capacities.</title>
        <authorList>
            <person name="Jia N."/>
            <person name="Wang J."/>
            <person name="Shi W."/>
            <person name="Du L."/>
            <person name="Sun Y."/>
            <person name="Zhan W."/>
            <person name="Jiang J."/>
            <person name="Wang Q."/>
            <person name="Zhang B."/>
            <person name="Ji P."/>
            <person name="Sakyi L.B."/>
            <person name="Cui X."/>
            <person name="Yuan T."/>
            <person name="Jiang B."/>
            <person name="Yang W."/>
            <person name="Lam T.T.-Y."/>
            <person name="Chang Q."/>
            <person name="Ding S."/>
            <person name="Wang X."/>
            <person name="Zhu J."/>
            <person name="Ruan X."/>
            <person name="Zhao L."/>
            <person name="Wei J."/>
            <person name="Que T."/>
            <person name="Du C."/>
            <person name="Cheng J."/>
            <person name="Dai P."/>
            <person name="Han X."/>
            <person name="Huang E."/>
            <person name="Gao Y."/>
            <person name="Liu J."/>
            <person name="Shao H."/>
            <person name="Ye R."/>
            <person name="Li L."/>
            <person name="Wei W."/>
            <person name="Wang X."/>
            <person name="Wang C."/>
            <person name="Yang T."/>
            <person name="Huo Q."/>
            <person name="Li W."/>
            <person name="Guo W."/>
            <person name="Chen H."/>
            <person name="Zhou L."/>
            <person name="Ni X."/>
            <person name="Tian J."/>
            <person name="Zhou Y."/>
            <person name="Sheng Y."/>
            <person name="Liu T."/>
            <person name="Pan Y."/>
            <person name="Xia L."/>
            <person name="Li J."/>
            <person name="Zhao F."/>
            <person name="Cao W."/>
        </authorList>
    </citation>
    <scope>NUCLEOTIDE SEQUENCE</scope>
    <source>
        <strain evidence="1">Dsil-2018</strain>
    </source>
</reference>
<organism evidence="1 2">
    <name type="scientific">Dermacentor silvarum</name>
    <name type="common">Tick</name>
    <dbReference type="NCBI Taxonomy" id="543639"/>
    <lineage>
        <taxon>Eukaryota</taxon>
        <taxon>Metazoa</taxon>
        <taxon>Ecdysozoa</taxon>
        <taxon>Arthropoda</taxon>
        <taxon>Chelicerata</taxon>
        <taxon>Arachnida</taxon>
        <taxon>Acari</taxon>
        <taxon>Parasitiformes</taxon>
        <taxon>Ixodida</taxon>
        <taxon>Ixodoidea</taxon>
        <taxon>Ixodidae</taxon>
        <taxon>Rhipicephalinae</taxon>
        <taxon>Dermacentor</taxon>
    </lineage>
</organism>
<name>A0ACB8CPX1_DERSI</name>
<dbReference type="Proteomes" id="UP000821865">
    <property type="component" value="Chromosome 5"/>
</dbReference>
<evidence type="ECO:0000313" key="1">
    <source>
        <dbReference type="EMBL" id="KAH7949110.1"/>
    </source>
</evidence>
<dbReference type="EMBL" id="CM023474">
    <property type="protein sequence ID" value="KAH7949110.1"/>
    <property type="molecule type" value="Genomic_DNA"/>
</dbReference>
<keyword evidence="2" id="KW-1185">Reference proteome</keyword>
<accession>A0ACB8CPX1</accession>
<protein>
    <submittedName>
        <fullName evidence="1">Uncharacterized protein</fullName>
    </submittedName>
</protein>